<evidence type="ECO:0000313" key="9">
    <source>
        <dbReference type="RefSeq" id="XP_056847847.1"/>
    </source>
</evidence>
<comment type="subcellular location">
    <subcellularLocation>
        <location evidence="1">Nucleus</location>
    </subcellularLocation>
</comment>
<dbReference type="GO" id="GO:0005634">
    <property type="term" value="C:nucleus"/>
    <property type="evidence" value="ECO:0007669"/>
    <property type="project" value="UniProtKB-SubCell"/>
</dbReference>
<evidence type="ECO:0000256" key="1">
    <source>
        <dbReference type="ARBA" id="ARBA00004123"/>
    </source>
</evidence>
<dbReference type="InterPro" id="IPR050655">
    <property type="entry name" value="Plant_B3_domain"/>
</dbReference>
<evidence type="ECO:0000256" key="3">
    <source>
        <dbReference type="ARBA" id="ARBA00023125"/>
    </source>
</evidence>
<sequence length="320" mass="36192">MMFPKERERGSSSGLGQGGEVDVENLSFFKIFQGEDLSAESMRAFPYDFIRNVPQDDFSSNMVIRTQCGLSWEVKVSMNPCFYYMEKRGWNQFVNDNALGDKELVTFTHTGLMCFNVNIYEENGKEVVTPRRRPRTMASLSGIKKEAGKSSNKDVKKAEKTGGVKKEVGESSKRDVKKAEEIAESTRGDKLKSKRCEGGETSKKKKKKMKSNNVEHTVPVFSVTLTASYLKFLLPIPRYFAEEHISNQSKRVTIHHSDGNCSWEVLCLVRKRKATFSSGWATLAREYPLSVGDICAFKLIKPTEFQLLVTGKVVEEIMTD</sequence>
<dbReference type="Proteomes" id="UP000504610">
    <property type="component" value="Chromosome 8"/>
</dbReference>
<keyword evidence="3" id="KW-0238">DNA-binding</keyword>
<evidence type="ECO:0000256" key="5">
    <source>
        <dbReference type="ARBA" id="ARBA00023242"/>
    </source>
</evidence>
<feature type="compositionally biased region" description="Basic and acidic residues" evidence="6">
    <location>
        <begin position="143"/>
        <end position="202"/>
    </location>
</feature>
<dbReference type="KEGG" id="rsz:130498473"/>
<dbReference type="SMART" id="SM01019">
    <property type="entry name" value="B3"/>
    <property type="match status" value="2"/>
</dbReference>
<dbReference type="GeneID" id="130498473"/>
<dbReference type="AlphaFoldDB" id="A0A9W3C8F5"/>
<evidence type="ECO:0000256" key="4">
    <source>
        <dbReference type="ARBA" id="ARBA00023163"/>
    </source>
</evidence>
<dbReference type="GO" id="GO:0003677">
    <property type="term" value="F:DNA binding"/>
    <property type="evidence" value="ECO:0007669"/>
    <property type="project" value="UniProtKB-KW"/>
</dbReference>
<protein>
    <submittedName>
        <fullName evidence="9">B3 domain-containing protein At3g17010-like</fullName>
    </submittedName>
</protein>
<dbReference type="PROSITE" id="PS50863">
    <property type="entry name" value="B3"/>
    <property type="match status" value="2"/>
</dbReference>
<dbReference type="PANTHER" id="PTHR31920">
    <property type="entry name" value="B3 DOMAIN-CONTAINING"/>
    <property type="match status" value="1"/>
</dbReference>
<reference evidence="8" key="1">
    <citation type="journal article" date="2019" name="Database">
        <title>The radish genome database (RadishGD): an integrated information resource for radish genomics.</title>
        <authorList>
            <person name="Yu H.J."/>
            <person name="Baek S."/>
            <person name="Lee Y.J."/>
            <person name="Cho A."/>
            <person name="Mun J.H."/>
        </authorList>
    </citation>
    <scope>NUCLEOTIDE SEQUENCE [LARGE SCALE GENOMIC DNA]</scope>
    <source>
        <strain evidence="8">cv. WK10039</strain>
    </source>
</reference>
<keyword evidence="2" id="KW-0805">Transcription regulation</keyword>
<keyword evidence="4" id="KW-0804">Transcription</keyword>
<feature type="domain" description="TF-B3" evidence="7">
    <location>
        <begin position="28"/>
        <end position="123"/>
    </location>
</feature>
<dbReference type="CDD" id="cd10017">
    <property type="entry name" value="B3_DNA"/>
    <property type="match status" value="2"/>
</dbReference>
<dbReference type="InterPro" id="IPR015300">
    <property type="entry name" value="DNA-bd_pseudobarrel_sf"/>
</dbReference>
<feature type="domain" description="TF-B3" evidence="7">
    <location>
        <begin position="219"/>
        <end position="313"/>
    </location>
</feature>
<keyword evidence="5" id="KW-0539">Nucleus</keyword>
<dbReference type="SUPFAM" id="SSF101936">
    <property type="entry name" value="DNA-binding pseudobarrel domain"/>
    <property type="match status" value="2"/>
</dbReference>
<dbReference type="PANTHER" id="PTHR31920:SF115">
    <property type="entry name" value="TF-B3 DOMAIN-CONTAINING PROTEIN"/>
    <property type="match status" value="1"/>
</dbReference>
<dbReference type="OrthoDB" id="590488at2759"/>
<reference evidence="9" key="2">
    <citation type="submission" date="2025-08" db="UniProtKB">
        <authorList>
            <consortium name="RefSeq"/>
        </authorList>
    </citation>
    <scope>IDENTIFICATION</scope>
    <source>
        <tissue evidence="9">Leaf</tissue>
    </source>
</reference>
<gene>
    <name evidence="9" type="primary">LOC130498473</name>
</gene>
<evidence type="ECO:0000313" key="8">
    <source>
        <dbReference type="Proteomes" id="UP000504610"/>
    </source>
</evidence>
<proteinExistence type="predicted"/>
<dbReference type="RefSeq" id="XP_056847847.1">
    <property type="nucleotide sequence ID" value="XM_056991867.1"/>
</dbReference>
<dbReference type="Pfam" id="PF02362">
    <property type="entry name" value="B3"/>
    <property type="match status" value="2"/>
</dbReference>
<evidence type="ECO:0000256" key="2">
    <source>
        <dbReference type="ARBA" id="ARBA00023015"/>
    </source>
</evidence>
<feature type="region of interest" description="Disordered" evidence="6">
    <location>
        <begin position="128"/>
        <end position="212"/>
    </location>
</feature>
<keyword evidence="8" id="KW-1185">Reference proteome</keyword>
<dbReference type="InterPro" id="IPR003340">
    <property type="entry name" value="B3_DNA-bd"/>
</dbReference>
<evidence type="ECO:0000256" key="6">
    <source>
        <dbReference type="SAM" id="MobiDB-lite"/>
    </source>
</evidence>
<name>A0A9W3C8F5_RAPSA</name>
<dbReference type="Gene3D" id="2.40.330.10">
    <property type="entry name" value="DNA-binding pseudobarrel domain"/>
    <property type="match status" value="2"/>
</dbReference>
<accession>A0A9W3C8F5</accession>
<organism evidence="8 9">
    <name type="scientific">Raphanus sativus</name>
    <name type="common">Radish</name>
    <name type="synonym">Raphanus raphanistrum var. sativus</name>
    <dbReference type="NCBI Taxonomy" id="3726"/>
    <lineage>
        <taxon>Eukaryota</taxon>
        <taxon>Viridiplantae</taxon>
        <taxon>Streptophyta</taxon>
        <taxon>Embryophyta</taxon>
        <taxon>Tracheophyta</taxon>
        <taxon>Spermatophyta</taxon>
        <taxon>Magnoliopsida</taxon>
        <taxon>eudicotyledons</taxon>
        <taxon>Gunneridae</taxon>
        <taxon>Pentapetalae</taxon>
        <taxon>rosids</taxon>
        <taxon>malvids</taxon>
        <taxon>Brassicales</taxon>
        <taxon>Brassicaceae</taxon>
        <taxon>Brassiceae</taxon>
        <taxon>Raphanus</taxon>
    </lineage>
</organism>
<evidence type="ECO:0000259" key="7">
    <source>
        <dbReference type="PROSITE" id="PS50863"/>
    </source>
</evidence>